<dbReference type="EMBL" id="SDHZ01000001">
    <property type="protein sequence ID" value="RXK87293.1"/>
    <property type="molecule type" value="Genomic_DNA"/>
</dbReference>
<gene>
    <name evidence="1" type="ORF">ESB13_11095</name>
</gene>
<reference evidence="1 2" key="1">
    <citation type="submission" date="2019-01" db="EMBL/GenBank/DDBJ databases">
        <title>Filimonas sp. strain TTM-71.</title>
        <authorList>
            <person name="Chen W.-M."/>
        </authorList>
    </citation>
    <scope>NUCLEOTIDE SEQUENCE [LARGE SCALE GENOMIC DNA]</scope>
    <source>
        <strain evidence="1 2">TTM-71</strain>
    </source>
</reference>
<evidence type="ECO:0000313" key="1">
    <source>
        <dbReference type="EMBL" id="RXK87293.1"/>
    </source>
</evidence>
<dbReference type="SUPFAM" id="SSF51735">
    <property type="entry name" value="NAD(P)-binding Rossmann-fold domains"/>
    <property type="match status" value="1"/>
</dbReference>
<keyword evidence="2" id="KW-1185">Reference proteome</keyword>
<sequence length="255" mass="28322">MLGIIGCGWMGLRVARALKEDYVVRATVTTAAKVDALSREGIEGTVVQFPENCMEAYDPAWEYAPLADCLLITVPFSSRTPEALLLNRFGNLLHFTGPFHKQVFLTSSIGIYPRIAAEIEEEGLNDALLDPSILSVERLVKRYYPQVNILRLGGLMGDDRILSKYKITGLAEPVNHVHYKDVCRVIKCMMHEGVTGATYNVVAPLHPSKEEVVGSQRGLPGPFEAVSAGRVISSEKLVRELNFVFSYPDPRFFHL</sequence>
<dbReference type="Gene3D" id="3.40.50.720">
    <property type="entry name" value="NAD(P)-binding Rossmann-like Domain"/>
    <property type="match status" value="1"/>
</dbReference>
<dbReference type="RefSeq" id="WP_164974169.1">
    <property type="nucleotide sequence ID" value="NZ_SDHZ01000001.1"/>
</dbReference>
<accession>A0A4Q1DF25</accession>
<dbReference type="InterPro" id="IPR036291">
    <property type="entry name" value="NAD(P)-bd_dom_sf"/>
</dbReference>
<proteinExistence type="predicted"/>
<organism evidence="1 2">
    <name type="scientific">Filimonas effusa</name>
    <dbReference type="NCBI Taxonomy" id="2508721"/>
    <lineage>
        <taxon>Bacteria</taxon>
        <taxon>Pseudomonadati</taxon>
        <taxon>Bacteroidota</taxon>
        <taxon>Chitinophagia</taxon>
        <taxon>Chitinophagales</taxon>
        <taxon>Chitinophagaceae</taxon>
        <taxon>Filimonas</taxon>
    </lineage>
</organism>
<comment type="caution">
    <text evidence="1">The sequence shown here is derived from an EMBL/GenBank/DDBJ whole genome shotgun (WGS) entry which is preliminary data.</text>
</comment>
<evidence type="ECO:0000313" key="2">
    <source>
        <dbReference type="Proteomes" id="UP000290545"/>
    </source>
</evidence>
<name>A0A4Q1DF25_9BACT</name>
<dbReference type="AlphaFoldDB" id="A0A4Q1DF25"/>
<protein>
    <submittedName>
        <fullName evidence="1">Epimerase</fullName>
    </submittedName>
</protein>
<dbReference type="Proteomes" id="UP000290545">
    <property type="component" value="Unassembled WGS sequence"/>
</dbReference>